<keyword evidence="2" id="KW-1064">Adaptive immunity</keyword>
<dbReference type="GO" id="GO:0019814">
    <property type="term" value="C:immunoglobulin complex"/>
    <property type="evidence" value="ECO:0007669"/>
    <property type="project" value="UniProtKB-KW"/>
</dbReference>
<dbReference type="OrthoDB" id="8865476at2759"/>
<keyword evidence="3" id="KW-1280">Immunoglobulin</keyword>
<comment type="caution">
    <text evidence="5">The sequence shown here is derived from an EMBL/GenBank/DDBJ whole genome shotgun (WGS) entry which is preliminary data.</text>
</comment>
<accession>A0A8K1D677</accession>
<evidence type="ECO:0000256" key="3">
    <source>
        <dbReference type="ARBA" id="ARBA00043265"/>
    </source>
</evidence>
<dbReference type="InterPro" id="IPR007110">
    <property type="entry name" value="Ig-like_dom"/>
</dbReference>
<dbReference type="SMART" id="SM00406">
    <property type="entry name" value="IGv"/>
    <property type="match status" value="3"/>
</dbReference>
<organism evidence="5 6">
    <name type="scientific">Zosterops borbonicus</name>
    <dbReference type="NCBI Taxonomy" id="364589"/>
    <lineage>
        <taxon>Eukaryota</taxon>
        <taxon>Metazoa</taxon>
        <taxon>Chordata</taxon>
        <taxon>Craniata</taxon>
        <taxon>Vertebrata</taxon>
        <taxon>Euteleostomi</taxon>
        <taxon>Archelosauria</taxon>
        <taxon>Archosauria</taxon>
        <taxon>Dinosauria</taxon>
        <taxon>Saurischia</taxon>
        <taxon>Theropoda</taxon>
        <taxon>Coelurosauria</taxon>
        <taxon>Aves</taxon>
        <taxon>Neognathae</taxon>
        <taxon>Neoaves</taxon>
        <taxon>Telluraves</taxon>
        <taxon>Australaves</taxon>
        <taxon>Passeriformes</taxon>
        <taxon>Sylvioidea</taxon>
        <taxon>Zosteropidae</taxon>
        <taxon>Zosterops</taxon>
    </lineage>
</organism>
<keyword evidence="6" id="KW-1185">Reference proteome</keyword>
<dbReference type="InterPro" id="IPR003599">
    <property type="entry name" value="Ig_sub"/>
</dbReference>
<dbReference type="PANTHER" id="PTHR23266">
    <property type="entry name" value="IMMUNOGLOBULIN HEAVY CHAIN"/>
    <property type="match status" value="1"/>
</dbReference>
<proteinExistence type="predicted"/>
<dbReference type="GO" id="GO:0005576">
    <property type="term" value="C:extracellular region"/>
    <property type="evidence" value="ECO:0007669"/>
    <property type="project" value="UniProtKB-ARBA"/>
</dbReference>
<dbReference type="AlphaFoldDB" id="A0A8K1D677"/>
<protein>
    <recommendedName>
        <fullName evidence="4">Ig-like domain-containing protein</fullName>
    </recommendedName>
</protein>
<evidence type="ECO:0000256" key="1">
    <source>
        <dbReference type="ARBA" id="ARBA00022859"/>
    </source>
</evidence>
<dbReference type="InterPro" id="IPR050199">
    <property type="entry name" value="IgHV"/>
</dbReference>
<name>A0A8K1D677_9PASS</name>
<dbReference type="PROSITE" id="PS50835">
    <property type="entry name" value="IG_LIKE"/>
    <property type="match status" value="2"/>
</dbReference>
<dbReference type="InterPro" id="IPR036179">
    <property type="entry name" value="Ig-like_dom_sf"/>
</dbReference>
<evidence type="ECO:0000256" key="2">
    <source>
        <dbReference type="ARBA" id="ARBA00023130"/>
    </source>
</evidence>
<dbReference type="Pfam" id="PF07686">
    <property type="entry name" value="V-set"/>
    <property type="match status" value="2"/>
</dbReference>
<dbReference type="InterPro" id="IPR013783">
    <property type="entry name" value="Ig-like_fold"/>
</dbReference>
<evidence type="ECO:0000313" key="6">
    <source>
        <dbReference type="Proteomes" id="UP000796761"/>
    </source>
</evidence>
<dbReference type="SUPFAM" id="SSF48726">
    <property type="entry name" value="Immunoglobulin"/>
    <property type="match status" value="3"/>
</dbReference>
<feature type="domain" description="Ig-like" evidence="4">
    <location>
        <begin position="154"/>
        <end position="234"/>
    </location>
</feature>
<keyword evidence="1" id="KW-0391">Immunity</keyword>
<feature type="non-terminal residue" evidence="5">
    <location>
        <position position="324"/>
    </location>
</feature>
<sequence length="324" mass="34826">GDILLNNYLFTIIFQFLSPRAAVTLLESGGDLQPPRGSLTLLCHESGFDFGQVGMGWYRQKPGKGLEYFAEISSGGYTNYAPSVQGRFRISRDNGQSSVTLSMNNLQDEDSGSYFCAKCYTSGCYGSYGGAYVGAFNASAVTLLESGGNLRPPGGSLALVCRGSGFDFGGYGMYWTRQRPGQGLEWVTGTCSVGTTNYVPSVQGRFRISRDNEQSLVTLTMNNLQDEDSGSYFCAKEFYTLGTAVTLLSRSGGASSPPGGIHPNGDSTGYALSFKGRFRISRDNGQSSVTLTMNNLQDKDSGSYFCTRNAGGGWILNRPCTDDP</sequence>
<evidence type="ECO:0000313" key="5">
    <source>
        <dbReference type="EMBL" id="TRZ05915.1"/>
    </source>
</evidence>
<gene>
    <name evidence="5" type="ORF">HGM15179_021192</name>
</gene>
<feature type="domain" description="Ig-like" evidence="4">
    <location>
        <begin position="19"/>
        <end position="116"/>
    </location>
</feature>
<dbReference type="EMBL" id="SWJQ01003189">
    <property type="protein sequence ID" value="TRZ05915.1"/>
    <property type="molecule type" value="Genomic_DNA"/>
</dbReference>
<evidence type="ECO:0000259" key="4">
    <source>
        <dbReference type="PROSITE" id="PS50835"/>
    </source>
</evidence>
<dbReference type="GO" id="GO:0002250">
    <property type="term" value="P:adaptive immune response"/>
    <property type="evidence" value="ECO:0007669"/>
    <property type="project" value="UniProtKB-KW"/>
</dbReference>
<reference evidence="5" key="1">
    <citation type="submission" date="2019-04" db="EMBL/GenBank/DDBJ databases">
        <title>Genome assembly of Zosterops borbonicus 15179.</title>
        <authorList>
            <person name="Leroy T."/>
            <person name="Anselmetti Y."/>
            <person name="Tilak M.-K."/>
            <person name="Nabholz B."/>
        </authorList>
    </citation>
    <scope>NUCLEOTIDE SEQUENCE</scope>
    <source>
        <strain evidence="5">HGM_15179</strain>
        <tissue evidence="5">Muscle</tissue>
    </source>
</reference>
<dbReference type="InterPro" id="IPR013106">
    <property type="entry name" value="Ig_V-set"/>
</dbReference>
<dbReference type="SMART" id="SM00409">
    <property type="entry name" value="IG"/>
    <property type="match status" value="2"/>
</dbReference>
<dbReference type="Proteomes" id="UP000796761">
    <property type="component" value="Unassembled WGS sequence"/>
</dbReference>
<dbReference type="Gene3D" id="2.60.40.10">
    <property type="entry name" value="Immunoglobulins"/>
    <property type="match status" value="3"/>
</dbReference>